<name>A0A1H9QFM5_9SPHI</name>
<reference evidence="1 2" key="1">
    <citation type="submission" date="2016-10" db="EMBL/GenBank/DDBJ databases">
        <authorList>
            <person name="de Groot N.N."/>
        </authorList>
    </citation>
    <scope>NUCLEOTIDE SEQUENCE [LARGE SCALE GENOMIC DNA]</scope>
    <source>
        <strain evidence="1 2">DSM 18610</strain>
    </source>
</reference>
<evidence type="ECO:0000313" key="2">
    <source>
        <dbReference type="Proteomes" id="UP000199572"/>
    </source>
</evidence>
<dbReference type="EMBL" id="FOGG01000011">
    <property type="protein sequence ID" value="SER58985.1"/>
    <property type="molecule type" value="Genomic_DNA"/>
</dbReference>
<evidence type="ECO:0000313" key="1">
    <source>
        <dbReference type="EMBL" id="SER58985.1"/>
    </source>
</evidence>
<dbReference type="AlphaFoldDB" id="A0A1H9QFM5"/>
<gene>
    <name evidence="1" type="ORF">SAMN04488023_111171</name>
</gene>
<organism evidence="1 2">
    <name type="scientific">Pedobacter rhizosphaerae</name>
    <dbReference type="NCBI Taxonomy" id="390241"/>
    <lineage>
        <taxon>Bacteria</taxon>
        <taxon>Pseudomonadati</taxon>
        <taxon>Bacteroidota</taxon>
        <taxon>Sphingobacteriia</taxon>
        <taxon>Sphingobacteriales</taxon>
        <taxon>Sphingobacteriaceae</taxon>
        <taxon>Pedobacter</taxon>
    </lineage>
</organism>
<protein>
    <submittedName>
        <fullName evidence="1">Uncharacterized protein</fullName>
    </submittedName>
</protein>
<keyword evidence="2" id="KW-1185">Reference proteome</keyword>
<accession>A0A1H9QFM5</accession>
<proteinExistence type="predicted"/>
<dbReference type="Proteomes" id="UP000199572">
    <property type="component" value="Unassembled WGS sequence"/>
</dbReference>
<sequence length="30" mass="3444">MLSYETQRYVVIRRGAALNSTDRAGHCVEF</sequence>